<evidence type="ECO:0000313" key="2">
    <source>
        <dbReference type="EMBL" id="HIS96802.1"/>
    </source>
</evidence>
<dbReference type="InterPro" id="IPR001932">
    <property type="entry name" value="PPM-type_phosphatase-like_dom"/>
</dbReference>
<organism evidence="2 3">
    <name type="scientific">Candidatus Scatomorpha pullistercoris</name>
    <dbReference type="NCBI Taxonomy" id="2840929"/>
    <lineage>
        <taxon>Bacteria</taxon>
        <taxon>Bacillati</taxon>
        <taxon>Bacillota</taxon>
        <taxon>Clostridia</taxon>
        <taxon>Eubacteriales</taxon>
        <taxon>Candidatus Scatomorpha</taxon>
    </lineage>
</organism>
<dbReference type="EMBL" id="DVJS01000053">
    <property type="protein sequence ID" value="HIS96802.1"/>
    <property type="molecule type" value="Genomic_DNA"/>
</dbReference>
<dbReference type="SUPFAM" id="SSF81606">
    <property type="entry name" value="PP2C-like"/>
    <property type="match status" value="1"/>
</dbReference>
<gene>
    <name evidence="2" type="ORF">IAD42_02385</name>
</gene>
<dbReference type="AlphaFoldDB" id="A0A9D1G4E9"/>
<dbReference type="InterPro" id="IPR036457">
    <property type="entry name" value="PPM-type-like_dom_sf"/>
</dbReference>
<reference evidence="2" key="2">
    <citation type="journal article" date="2021" name="PeerJ">
        <title>Extensive microbial diversity within the chicken gut microbiome revealed by metagenomics and culture.</title>
        <authorList>
            <person name="Gilroy R."/>
            <person name="Ravi A."/>
            <person name="Getino M."/>
            <person name="Pursley I."/>
            <person name="Horton D.L."/>
            <person name="Alikhan N.F."/>
            <person name="Baker D."/>
            <person name="Gharbi K."/>
            <person name="Hall N."/>
            <person name="Watson M."/>
            <person name="Adriaenssens E.M."/>
            <person name="Foster-Nyarko E."/>
            <person name="Jarju S."/>
            <person name="Secka A."/>
            <person name="Antonio M."/>
            <person name="Oren A."/>
            <person name="Chaudhuri R.R."/>
            <person name="La Ragione R."/>
            <person name="Hildebrand F."/>
            <person name="Pallen M.J."/>
        </authorList>
    </citation>
    <scope>NUCLEOTIDE SEQUENCE</scope>
    <source>
        <strain evidence="2">ChiHecec3B27-6122</strain>
    </source>
</reference>
<comment type="caution">
    <text evidence="2">The sequence shown here is derived from an EMBL/GenBank/DDBJ whole genome shotgun (WGS) entry which is preliminary data.</text>
</comment>
<accession>A0A9D1G4E9</accession>
<evidence type="ECO:0000313" key="3">
    <source>
        <dbReference type="Proteomes" id="UP000886876"/>
    </source>
</evidence>
<feature type="domain" description="PPM-type phosphatase" evidence="1">
    <location>
        <begin position="3"/>
        <end position="237"/>
    </location>
</feature>
<dbReference type="Proteomes" id="UP000886876">
    <property type="component" value="Unassembled WGS sequence"/>
</dbReference>
<dbReference type="PROSITE" id="PS51746">
    <property type="entry name" value="PPM_2"/>
    <property type="match status" value="1"/>
</dbReference>
<proteinExistence type="predicted"/>
<dbReference type="Pfam" id="PF13672">
    <property type="entry name" value="PP2C_2"/>
    <property type="match status" value="1"/>
</dbReference>
<reference evidence="2" key="1">
    <citation type="submission" date="2020-10" db="EMBL/GenBank/DDBJ databases">
        <authorList>
            <person name="Gilroy R."/>
        </authorList>
    </citation>
    <scope>NUCLEOTIDE SEQUENCE</scope>
    <source>
        <strain evidence="2">ChiHecec3B27-6122</strain>
    </source>
</reference>
<sequence>MIQTASYTDKGGRPKNEDCVQIRTDGNGLCAVVADGLGGHGGGERASAAAAELICGNWDGGVSEDYVAELVQAAHRRVRELQTVTCQMKTTVTLLAMNGMKAAWAHCGDSRIYHFAAGRLVSQTRDHSASQIAVMLGNISEDEIRFHEDRNRVYRALGQDGDMKVDTHFEALRPGKHAFLLCTDGFWEYVLESEMESDLGSAADPEDWLGRMRARLAGRVPSNNDNNTAAAVWVDMA</sequence>
<dbReference type="SMART" id="SM00331">
    <property type="entry name" value="PP2C_SIG"/>
    <property type="match status" value="1"/>
</dbReference>
<evidence type="ECO:0000259" key="1">
    <source>
        <dbReference type="PROSITE" id="PS51746"/>
    </source>
</evidence>
<protein>
    <submittedName>
        <fullName evidence="2">Serine/threonine-protein phosphatase</fullName>
    </submittedName>
</protein>
<name>A0A9D1G4E9_9FIRM</name>
<dbReference type="Gene3D" id="3.60.40.10">
    <property type="entry name" value="PPM-type phosphatase domain"/>
    <property type="match status" value="1"/>
</dbReference>
<dbReference type="SMART" id="SM00332">
    <property type="entry name" value="PP2Cc"/>
    <property type="match status" value="1"/>
</dbReference>